<feature type="region of interest" description="Disordered" evidence="2">
    <location>
        <begin position="232"/>
        <end position="270"/>
    </location>
</feature>
<feature type="region of interest" description="Disordered" evidence="2">
    <location>
        <begin position="294"/>
        <end position="348"/>
    </location>
</feature>
<keyword evidence="4" id="KW-1185">Reference proteome</keyword>
<feature type="region of interest" description="Disordered" evidence="2">
    <location>
        <begin position="834"/>
        <end position="863"/>
    </location>
</feature>
<gene>
    <name evidence="3" type="ORF">PCOR1329_LOCUS26265</name>
</gene>
<feature type="compositionally biased region" description="Gly residues" evidence="2">
    <location>
        <begin position="304"/>
        <end position="319"/>
    </location>
</feature>
<name>A0ABN9S7V5_9DINO</name>
<organism evidence="3 4">
    <name type="scientific">Prorocentrum cordatum</name>
    <dbReference type="NCBI Taxonomy" id="2364126"/>
    <lineage>
        <taxon>Eukaryota</taxon>
        <taxon>Sar</taxon>
        <taxon>Alveolata</taxon>
        <taxon>Dinophyceae</taxon>
        <taxon>Prorocentrales</taxon>
        <taxon>Prorocentraceae</taxon>
        <taxon>Prorocentrum</taxon>
    </lineage>
</organism>
<feature type="compositionally biased region" description="Low complexity" evidence="2">
    <location>
        <begin position="61"/>
        <end position="76"/>
    </location>
</feature>
<dbReference type="InterPro" id="IPR012337">
    <property type="entry name" value="RNaseH-like_sf"/>
</dbReference>
<feature type="region of interest" description="Disordered" evidence="2">
    <location>
        <begin position="1095"/>
        <end position="1120"/>
    </location>
</feature>
<keyword evidence="1" id="KW-0175">Coiled coil</keyword>
<evidence type="ECO:0000313" key="3">
    <source>
        <dbReference type="EMBL" id="CAK0826411.1"/>
    </source>
</evidence>
<feature type="non-terminal residue" evidence="3">
    <location>
        <position position="1"/>
    </location>
</feature>
<feature type="compositionally biased region" description="Basic and acidic residues" evidence="2">
    <location>
        <begin position="834"/>
        <end position="846"/>
    </location>
</feature>
<dbReference type="Proteomes" id="UP001189429">
    <property type="component" value="Unassembled WGS sequence"/>
</dbReference>
<comment type="caution">
    <text evidence="3">The sequence shown here is derived from an EMBL/GenBank/DDBJ whole genome shotgun (WGS) entry which is preliminary data.</text>
</comment>
<evidence type="ECO:0000256" key="2">
    <source>
        <dbReference type="SAM" id="MobiDB-lite"/>
    </source>
</evidence>
<feature type="non-terminal residue" evidence="3">
    <location>
        <position position="1343"/>
    </location>
</feature>
<reference evidence="3" key="1">
    <citation type="submission" date="2023-10" db="EMBL/GenBank/DDBJ databases">
        <authorList>
            <person name="Chen Y."/>
            <person name="Shah S."/>
            <person name="Dougan E. K."/>
            <person name="Thang M."/>
            <person name="Chan C."/>
        </authorList>
    </citation>
    <scope>NUCLEOTIDE SEQUENCE [LARGE SCALE GENOMIC DNA]</scope>
</reference>
<evidence type="ECO:0000256" key="1">
    <source>
        <dbReference type="SAM" id="Coils"/>
    </source>
</evidence>
<protein>
    <recommendedName>
        <fullName evidence="5">RNase H type-1 domain-containing protein</fullName>
    </recommendedName>
</protein>
<feature type="coiled-coil region" evidence="1">
    <location>
        <begin position="120"/>
        <end position="206"/>
    </location>
</feature>
<feature type="region of interest" description="Disordered" evidence="2">
    <location>
        <begin position="40"/>
        <end position="85"/>
    </location>
</feature>
<feature type="compositionally biased region" description="Basic and acidic residues" evidence="2">
    <location>
        <begin position="260"/>
        <end position="270"/>
    </location>
</feature>
<dbReference type="EMBL" id="CAUYUJ010009311">
    <property type="protein sequence ID" value="CAK0826411.1"/>
    <property type="molecule type" value="Genomic_DNA"/>
</dbReference>
<evidence type="ECO:0008006" key="5">
    <source>
        <dbReference type="Google" id="ProtNLM"/>
    </source>
</evidence>
<accession>A0ABN9S7V5</accession>
<dbReference type="SUPFAM" id="SSF53098">
    <property type="entry name" value="Ribonuclease H-like"/>
    <property type="match status" value="1"/>
</dbReference>
<feature type="region of interest" description="Disordered" evidence="2">
    <location>
        <begin position="1256"/>
        <end position="1280"/>
    </location>
</feature>
<sequence length="1343" mass="142303">MTCWMCSCGGWNWDWRTTRLGCGHAPPRALEAAAAKAKLQADKGGWVDQPRGRRAQRRARSAATSAATSKPQASASCDSGAPSGSGATAIERLQVAVEQLEALQAEPPDGADGCFTDVVASQLEAKRAELAEAQRAAAEQKASSMPLSTLLHKEANAISKAEKRLRAARQSLEQKQAARGLAEAQLQKAQEELAQFDAEVARAAIRAQVGAVRAQLAEALAVPRRAPWAESRPMDEISGEDCDHAGGSGPWQPQCAAERGQAERRGDAHGEWPKVAQACKRELAAEAEDLAPLAARPAGRAAGSRGGGAKPRQQEGGGAEAARIGGKRPLDLGSAQAPPAPGQAATAAQDVRCGLEELGINGNAWRKGLEEIEALDSRSWAPPHLAMLQETRLAPHRLEEAAGAARRMGYAAFLHASAPTDKEGPLAHSGGAAALVRSDLQAAVIAWQVPSDLRHCVTGATASAASDLLLLACSMHLQDGLGPKGVNLDFLAAVGDMVLYASPRFFSVMGLAAGSFSANGTVLAGCAWATTVGKLPVLAALRAASAGGRPRGVARNVVDDIAPQAVGTERRVAALLGNAGLEVARSRRGLHLPLSAAKEYMEAESELQERFAERAGLRMRRAELRGRRDLDPAAFTAGHAVQRRAGLLQSGELPPRIMERGLEAAATRHARADTPWKHCASPFDAVVLTCARIGWHFKSERCMVTDLGDELDLMHLGPRELGSEAGLGAQRAPVRREMRKLSHGALLLRPLYWGAIGRLLGPDSGPRVWEQNVLEAYISNAHWTQARLFDAGERRHARCCGYGAERGTLWHRLFGCPVLEPQRRDGVSARLKRGAERARAPGERAGDNFGRCWPPAPEPPQGRRTDAMWVQYVCRPADDKLNGKLYLDGSALEPQVGALRGAGWAIAQCDDGNLVAGVYGIVWRDLCPQQTAKDGEDLAAWMIAASTGPAVEEVNIDCSHTARCLRRRRAHATAPCRANAHLRCRILAALEPGTFEVKKVPAPCSRQAVLDGLLTEAQRRGNEHADRLAEMGAQMHAVDRLTVGVHHALAEIVQELGRWIWWAAIIWPGIEARDCEGLPPTAERRQGRFAAAEVSRAAEDAASDGPMAKQPRLDNARSTGSSSAALSASAVAFSIPGHALSYACAGEGEGTQELVACSKCGAYMTLGGRSGVRPRLKERCPGDKTDKGGRNQRSLWLRGLHPKGRRQEGSRAARHRVKGEGIPALRSQGPVPEHAQERYLERLGTAVVPAVDSSATASSAGSAPAAAAEPHVAAGPGEAPADAADAAAAASLPLRRPAAARTGLLGAFGATEEELAAAAGATVEALEDRRVRRRMARRGGPTV</sequence>
<feature type="compositionally biased region" description="Low complexity" evidence="2">
    <location>
        <begin position="294"/>
        <end position="303"/>
    </location>
</feature>
<evidence type="ECO:0000313" key="4">
    <source>
        <dbReference type="Proteomes" id="UP001189429"/>
    </source>
</evidence>
<proteinExistence type="predicted"/>
<feature type="region of interest" description="Disordered" evidence="2">
    <location>
        <begin position="1200"/>
        <end position="1232"/>
    </location>
</feature>